<feature type="chain" id="PRO_5042924584" evidence="2">
    <location>
        <begin position="21"/>
        <end position="81"/>
    </location>
</feature>
<organism evidence="3 4">
    <name type="scientific">Littorina saxatilis</name>
    <dbReference type="NCBI Taxonomy" id="31220"/>
    <lineage>
        <taxon>Eukaryota</taxon>
        <taxon>Metazoa</taxon>
        <taxon>Spiralia</taxon>
        <taxon>Lophotrochozoa</taxon>
        <taxon>Mollusca</taxon>
        <taxon>Gastropoda</taxon>
        <taxon>Caenogastropoda</taxon>
        <taxon>Littorinimorpha</taxon>
        <taxon>Littorinoidea</taxon>
        <taxon>Littorinidae</taxon>
        <taxon>Littorina</taxon>
    </lineage>
</organism>
<keyword evidence="1" id="KW-0472">Membrane</keyword>
<gene>
    <name evidence="3" type="ORF">V1264_009596</name>
</gene>
<evidence type="ECO:0000313" key="4">
    <source>
        <dbReference type="Proteomes" id="UP001374579"/>
    </source>
</evidence>
<accession>A0AAN9G1Z1</accession>
<dbReference type="Proteomes" id="UP001374579">
    <property type="component" value="Unassembled WGS sequence"/>
</dbReference>
<keyword evidence="1" id="KW-1133">Transmembrane helix</keyword>
<feature type="signal peptide" evidence="2">
    <location>
        <begin position="1"/>
        <end position="20"/>
    </location>
</feature>
<dbReference type="EMBL" id="JBAMIC010000022">
    <property type="protein sequence ID" value="KAK7091984.1"/>
    <property type="molecule type" value="Genomic_DNA"/>
</dbReference>
<sequence>MAAPTFLICVITSYAALASGADLCYTSGNGQEIYCDGGVCTGSSCLSAGEIVGFVMAGLTVLLLIGCLVKCCFCNQGGRGV</sequence>
<evidence type="ECO:0000256" key="2">
    <source>
        <dbReference type="SAM" id="SignalP"/>
    </source>
</evidence>
<comment type="caution">
    <text evidence="3">The sequence shown here is derived from an EMBL/GenBank/DDBJ whole genome shotgun (WGS) entry which is preliminary data.</text>
</comment>
<evidence type="ECO:0000256" key="1">
    <source>
        <dbReference type="SAM" id="Phobius"/>
    </source>
</evidence>
<keyword evidence="2" id="KW-0732">Signal</keyword>
<feature type="transmembrane region" description="Helical" evidence="1">
    <location>
        <begin position="51"/>
        <end position="73"/>
    </location>
</feature>
<keyword evidence="1" id="KW-0812">Transmembrane</keyword>
<dbReference type="AlphaFoldDB" id="A0AAN9G1Z1"/>
<evidence type="ECO:0000313" key="3">
    <source>
        <dbReference type="EMBL" id="KAK7091984.1"/>
    </source>
</evidence>
<proteinExistence type="predicted"/>
<keyword evidence="4" id="KW-1185">Reference proteome</keyword>
<name>A0AAN9G1Z1_9CAEN</name>
<reference evidence="3 4" key="1">
    <citation type="submission" date="2024-02" db="EMBL/GenBank/DDBJ databases">
        <title>Chromosome-scale genome assembly of the rough periwinkle Littorina saxatilis.</title>
        <authorList>
            <person name="De Jode A."/>
            <person name="Faria R."/>
            <person name="Formenti G."/>
            <person name="Sims Y."/>
            <person name="Smith T.P."/>
            <person name="Tracey A."/>
            <person name="Wood J.M.D."/>
            <person name="Zagrodzka Z.B."/>
            <person name="Johannesson K."/>
            <person name="Butlin R.K."/>
            <person name="Leder E.H."/>
        </authorList>
    </citation>
    <scope>NUCLEOTIDE SEQUENCE [LARGE SCALE GENOMIC DNA]</scope>
    <source>
        <strain evidence="3">Snail1</strain>
        <tissue evidence="3">Muscle</tissue>
    </source>
</reference>
<protein>
    <submittedName>
        <fullName evidence="3">Uncharacterized protein</fullName>
    </submittedName>
</protein>